<dbReference type="PROSITE" id="PS50157">
    <property type="entry name" value="ZINC_FINGER_C2H2_2"/>
    <property type="match status" value="8"/>
</dbReference>
<keyword evidence="4" id="KW-0862">Zinc</keyword>
<dbReference type="InterPro" id="IPR036236">
    <property type="entry name" value="Znf_C2H2_sf"/>
</dbReference>
<organism evidence="7 9">
    <name type="scientific">Hydra vulgaris</name>
    <name type="common">Hydra</name>
    <name type="synonym">Hydra attenuata</name>
    <dbReference type="NCBI Taxonomy" id="6087"/>
    <lineage>
        <taxon>Eukaryota</taxon>
        <taxon>Metazoa</taxon>
        <taxon>Cnidaria</taxon>
        <taxon>Hydrozoa</taxon>
        <taxon>Hydroidolina</taxon>
        <taxon>Anthoathecata</taxon>
        <taxon>Aplanulata</taxon>
        <taxon>Hydridae</taxon>
        <taxon>Hydra</taxon>
    </lineage>
</organism>
<feature type="domain" description="C2H2-type" evidence="6">
    <location>
        <begin position="437"/>
        <end position="464"/>
    </location>
</feature>
<name>A0ABM4BFQ6_HYDVU</name>
<dbReference type="SMART" id="SM00355">
    <property type="entry name" value="ZnF_C2H2"/>
    <property type="match status" value="13"/>
</dbReference>
<feature type="domain" description="C2H2-type" evidence="6">
    <location>
        <begin position="588"/>
        <end position="616"/>
    </location>
</feature>
<protein>
    <submittedName>
        <fullName evidence="8 9">Uncharacterized protein LOC100199249 isoform X5</fullName>
    </submittedName>
</protein>
<evidence type="ECO:0000259" key="6">
    <source>
        <dbReference type="PROSITE" id="PS50157"/>
    </source>
</evidence>
<feature type="domain" description="C2H2-type" evidence="6">
    <location>
        <begin position="534"/>
        <end position="557"/>
    </location>
</feature>
<evidence type="ECO:0000313" key="9">
    <source>
        <dbReference type="RefSeq" id="XP_065647806.1"/>
    </source>
</evidence>
<dbReference type="RefSeq" id="XP_065647805.1">
    <property type="nucleotide sequence ID" value="XM_065791733.1"/>
</dbReference>
<keyword evidence="3 5" id="KW-0863">Zinc-finger</keyword>
<keyword evidence="7" id="KW-1185">Reference proteome</keyword>
<dbReference type="GeneID" id="100199249"/>
<evidence type="ECO:0000256" key="4">
    <source>
        <dbReference type="ARBA" id="ARBA00022833"/>
    </source>
</evidence>
<keyword evidence="2" id="KW-0677">Repeat</keyword>
<evidence type="ECO:0000256" key="5">
    <source>
        <dbReference type="PROSITE-ProRule" id="PRU00042"/>
    </source>
</evidence>
<evidence type="ECO:0000256" key="2">
    <source>
        <dbReference type="ARBA" id="ARBA00022737"/>
    </source>
</evidence>
<feature type="domain" description="C2H2-type" evidence="6">
    <location>
        <begin position="1039"/>
        <end position="1067"/>
    </location>
</feature>
<keyword evidence="1" id="KW-0479">Metal-binding</keyword>
<feature type="domain" description="C2H2-type" evidence="6">
    <location>
        <begin position="1011"/>
        <end position="1038"/>
    </location>
</feature>
<feature type="domain" description="C2H2-type" evidence="6">
    <location>
        <begin position="1097"/>
        <end position="1124"/>
    </location>
</feature>
<reference evidence="7 8" key="1">
    <citation type="submission" date="2025-05" db="UniProtKB">
        <authorList>
            <consortium name="RefSeq"/>
        </authorList>
    </citation>
    <scope>NUCLEOTIDE SEQUENCE [LARGE SCALE GENOMIC DNA]</scope>
</reference>
<evidence type="ECO:0000313" key="7">
    <source>
        <dbReference type="Proteomes" id="UP001652625"/>
    </source>
</evidence>
<dbReference type="Gene3D" id="3.30.160.60">
    <property type="entry name" value="Classic Zinc Finger"/>
    <property type="match status" value="6"/>
</dbReference>
<feature type="domain" description="C2H2-type" evidence="6">
    <location>
        <begin position="409"/>
        <end position="436"/>
    </location>
</feature>
<evidence type="ECO:0000313" key="8">
    <source>
        <dbReference type="RefSeq" id="XP_065647805.1"/>
    </source>
</evidence>
<evidence type="ECO:0000256" key="3">
    <source>
        <dbReference type="ARBA" id="ARBA00022771"/>
    </source>
</evidence>
<dbReference type="PANTHER" id="PTHR24379">
    <property type="entry name" value="KRAB AND ZINC FINGER DOMAIN-CONTAINING"/>
    <property type="match status" value="1"/>
</dbReference>
<dbReference type="RefSeq" id="XP_065647806.1">
    <property type="nucleotide sequence ID" value="XM_065791734.1"/>
</dbReference>
<gene>
    <name evidence="8 9" type="primary">LOC100199249</name>
</gene>
<dbReference type="InterPro" id="IPR013087">
    <property type="entry name" value="Znf_C2H2_type"/>
</dbReference>
<dbReference type="PANTHER" id="PTHR24379:SF121">
    <property type="entry name" value="C2H2-TYPE DOMAIN-CONTAINING PROTEIN"/>
    <property type="match status" value="1"/>
</dbReference>
<feature type="domain" description="C2H2-type" evidence="6">
    <location>
        <begin position="1069"/>
        <end position="1096"/>
    </location>
</feature>
<dbReference type="Pfam" id="PF12874">
    <property type="entry name" value="zf-met"/>
    <property type="match status" value="2"/>
</dbReference>
<proteinExistence type="predicted"/>
<dbReference type="Proteomes" id="UP001652625">
    <property type="component" value="Chromosome 02"/>
</dbReference>
<accession>A0ABM4BFQ6</accession>
<sequence length="1489" mass="171474">MHEVSLNLECNPFAQSSLKKILVNDTNSCSPRKKNFKELSLNNLFELDLNELINGSTGYEVVYLDDNQVLNLSQHEDIDIVDAENILKLFKETENIDKVDDSVLTDKTFNTKNSFIELSQQNHHQRSMPLTSPVLETLKSDLFQHSNLQNFTGKNFNTKKSIVELSQQNHDQHCMSLTRPVLEKSNSDIFQYPNLQNFTDKTFNTENSFVALSQQNHVQHSMPLPRPILETSNSDLYQHPNFQNFSEEIFNTKNSLIKSSQQNHDQHSMLLTNPDLETSKSDLFQHPNLQNFSSIEGKYSMKKKSQSIINTIISLSETLRIKENDLDTLDTDSEDQILVDKKTLKRLLDLVMNSKPVQAIAKKEQLYCGFCLIKFNSSVNLYKHLSNFHLNGNNKEKDAERSLNKSQLFMCQICKKIFASKNVLDQHELSHLDWKNYICSLCGLRFVGAQLFLTHTKSHSNGEEINHLTCLECNIDFKTELLFESHLKNEHNWKSVMLSSTNQLQINEITSSQDANAAQNMDNSEIFYSDHFIFRCNKCCKCFSNNESVVAHMNFMHKNILCKQCDIFFSYMTDYDQHMADHLIGERFECSICKMYFPSSESLQQHFDSKHTLSKEFLSKEIHSMSQTITPLECKICLEKFVNVQDIWIHANYHFSKKDNILSANEILGKTEIVPSEDDRVDSFKLLALSLHKSQLNNCNLFLDENQGVICVFCHNIMPLGEHKNHINKHMFLPSFCYMKSSSRELTPKKNAKVDYNKKVSSKKTFQNLNSEGISNNDEFVNNLLSKVDMTQIFNILMGEQDTEIPKSEVSNNLQNNNCLQSVSNENFSFFPDDSNRNFKSYYELLESSPEKHDTHERNFTCSNFNEDMPPDISWNMRTSLNPADYQPVSSENLQPSFSDCRNNFALSENDFHKITETLNFDLIDSSTRGNDHFGTRTEVTKNSFVSSSDIPDEQLQNVNITEPSRFDLTNTVTDKISSYCDKSKVDLNLDLSAKSDISKLERIYDNSKKYKCAYCRYSSNNTQHIQEHTNSHTGERPFKCNECAINYTSKTALRRHCSRKHKNAEKNFKCDQCEYKTYQLSTLNTHKKIHLTENHLKCDKCGYTCYSKARLEQHIRSHTGLKPYKCKNCNRKYANKYYMRVHEVKCQSMKLQDINNHANLNETVMKLQDLNVHASLNETDMSYIIDEIPSSRNEVFLSNQSLEHYIQNFDPNKNTTETNFSTANLDNTSFNKQVLDSRKVLSVNELIANAEINLPDIPIDQQLNICLVSSVEKPADLKLQQIESKDENNNKEESITSKRLKRKKRKTIFGYKKHRKVFQPGDAEKNVEKSFESLKTQEKTHLEKTSESAKGETLLKENLASFLPSSYYNGIECLASTLSKVNSDSNALSIVSNASNKTSLDKNAAANSSNKQSTIKSIPYERDLISIEEKTSNGLSKKFQSQRKSTRINNIFNSNVNLRVFSASSEKLLETKPNFNLSEFTLRIDKIT</sequence>
<dbReference type="SUPFAM" id="SSF57667">
    <property type="entry name" value="beta-beta-alpha zinc fingers"/>
    <property type="match status" value="5"/>
</dbReference>
<evidence type="ECO:0000256" key="1">
    <source>
        <dbReference type="ARBA" id="ARBA00022723"/>
    </source>
</evidence>
<dbReference type="PROSITE" id="PS00028">
    <property type="entry name" value="ZINC_FINGER_C2H2_1"/>
    <property type="match status" value="9"/>
</dbReference>